<dbReference type="Proteomes" id="UP001165960">
    <property type="component" value="Unassembled WGS sequence"/>
</dbReference>
<name>A0ACC2RR82_9FUNG</name>
<proteinExistence type="predicted"/>
<accession>A0ACC2RR82</accession>
<evidence type="ECO:0000313" key="1">
    <source>
        <dbReference type="EMBL" id="KAJ9052551.1"/>
    </source>
</evidence>
<gene>
    <name evidence="1" type="ORF">DSO57_1033043</name>
</gene>
<comment type="caution">
    <text evidence="1">The sequence shown here is derived from an EMBL/GenBank/DDBJ whole genome shotgun (WGS) entry which is preliminary data.</text>
</comment>
<evidence type="ECO:0000313" key="2">
    <source>
        <dbReference type="Proteomes" id="UP001165960"/>
    </source>
</evidence>
<keyword evidence="2" id="KW-1185">Reference proteome</keyword>
<dbReference type="EMBL" id="QTSX02006645">
    <property type="protein sequence ID" value="KAJ9052551.1"/>
    <property type="molecule type" value="Genomic_DNA"/>
</dbReference>
<sequence length="157" mass="17393">MTQGPLEGTMESTSPVCVTSDKLLLTMLIGKPQLQDLNPDILQPASPQDQLPSHLQISGLEPEQDSTSGNLLRLDELKVPASRFPTPRVPVDPANEREGQAKDHRIAGASTERETKKLPVEHRSPRDDQPHNLIRKFEYSQFKPANELTPAIDATED</sequence>
<reference evidence="1" key="1">
    <citation type="submission" date="2022-04" db="EMBL/GenBank/DDBJ databases">
        <title>Genome of the entomopathogenic fungus Entomophthora muscae.</title>
        <authorList>
            <person name="Elya C."/>
            <person name="Lovett B.R."/>
            <person name="Lee E."/>
            <person name="Macias A.M."/>
            <person name="Hajek A.E."/>
            <person name="De Bivort B.L."/>
            <person name="Kasson M.T."/>
            <person name="De Fine Licht H.H."/>
            <person name="Stajich J.E."/>
        </authorList>
    </citation>
    <scope>NUCLEOTIDE SEQUENCE</scope>
    <source>
        <strain evidence="1">Berkeley</strain>
    </source>
</reference>
<organism evidence="1 2">
    <name type="scientific">Entomophthora muscae</name>
    <dbReference type="NCBI Taxonomy" id="34485"/>
    <lineage>
        <taxon>Eukaryota</taxon>
        <taxon>Fungi</taxon>
        <taxon>Fungi incertae sedis</taxon>
        <taxon>Zoopagomycota</taxon>
        <taxon>Entomophthoromycotina</taxon>
        <taxon>Entomophthoromycetes</taxon>
        <taxon>Entomophthorales</taxon>
        <taxon>Entomophthoraceae</taxon>
        <taxon>Entomophthora</taxon>
    </lineage>
</organism>
<protein>
    <submittedName>
        <fullName evidence="1">Uncharacterized protein</fullName>
    </submittedName>
</protein>